<dbReference type="RefSeq" id="YP_010097669.1">
    <property type="nucleotide sequence ID" value="NC_055760.1"/>
</dbReference>
<evidence type="ECO:0000313" key="2">
    <source>
        <dbReference type="EMBL" id="AXH74547.1"/>
    </source>
</evidence>
<keyword evidence="1" id="KW-1133">Transmembrane helix</keyword>
<protein>
    <submittedName>
        <fullName evidence="2">Putative Zincin superfamily protease</fullName>
    </submittedName>
</protein>
<reference evidence="2 3" key="1">
    <citation type="submission" date="2018-07" db="EMBL/GenBank/DDBJ databases">
        <title>Uncovering a Universe of Circular DNA Viruses in Animal Metagenomes.</title>
        <authorList>
            <person name="Tisza M."/>
            <person name="Buck C."/>
            <person name="Pastrana D."/>
            <person name="Welch N."/>
            <person name="Peretti A."/>
        </authorList>
    </citation>
    <scope>NUCLEOTIDE SEQUENCE [LARGE SCALE GENOMIC DNA]</scope>
    <source>
        <strain evidence="2">Ctbg_1</strain>
    </source>
</reference>
<evidence type="ECO:0000313" key="3">
    <source>
        <dbReference type="Proteomes" id="UP000257554"/>
    </source>
</evidence>
<dbReference type="GeneID" id="76971897"/>
<keyword evidence="1" id="KW-0472">Membrane</keyword>
<organism evidence="2 3">
    <name type="scientific">crAssphage sp. isolate ctbg_1</name>
    <dbReference type="NCBI Taxonomy" id="2989854"/>
    <lineage>
        <taxon>Viruses</taxon>
        <taxon>Duplodnaviria</taxon>
        <taxon>Heunggongvirae</taxon>
        <taxon>Uroviricota</taxon>
        <taxon>Caudoviricetes</taxon>
        <taxon>Crassvirales</taxon>
        <taxon>Intestiviridae</taxon>
        <taxon>Crudevirinae</taxon>
        <taxon>Whopevirus</taxon>
        <taxon>Whopevirus animalis</taxon>
    </lineage>
</organism>
<dbReference type="Proteomes" id="UP000257554">
    <property type="component" value="Segment"/>
</dbReference>
<keyword evidence="3" id="KW-1185">Reference proteome</keyword>
<sequence>MPKIIYNSLIPFKGFYAINLFGIVFVRKGLSSISKPTLNHESIHTAQMRDYWYIGFYILYLLEWIKHLFKYKFNNYDAYHAISFEKEAYANQYNYNYLETRPKYNHKQYK</sequence>
<keyword evidence="2" id="KW-0645">Protease</keyword>
<name>A0A345MT47_9CAUD</name>
<feature type="transmembrane region" description="Helical" evidence="1">
    <location>
        <begin position="12"/>
        <end position="30"/>
    </location>
</feature>
<evidence type="ECO:0000256" key="1">
    <source>
        <dbReference type="SAM" id="Phobius"/>
    </source>
</evidence>
<keyword evidence="2" id="KW-0378">Hydrolase</keyword>
<keyword evidence="1" id="KW-0812">Transmembrane</keyword>
<dbReference type="GO" id="GO:0006508">
    <property type="term" value="P:proteolysis"/>
    <property type="evidence" value="ECO:0007669"/>
    <property type="project" value="UniProtKB-KW"/>
</dbReference>
<dbReference type="EMBL" id="MH616963">
    <property type="protein sequence ID" value="AXH74547.1"/>
    <property type="molecule type" value="Genomic_DNA"/>
</dbReference>
<accession>A0A345MT47</accession>
<dbReference type="GO" id="GO:0008233">
    <property type="term" value="F:peptidase activity"/>
    <property type="evidence" value="ECO:0007669"/>
    <property type="project" value="UniProtKB-KW"/>
</dbReference>
<proteinExistence type="predicted"/>